<organism evidence="3 4">
    <name type="scientific">Shewanella chilikensis</name>
    <dbReference type="NCBI Taxonomy" id="558541"/>
    <lineage>
        <taxon>Bacteria</taxon>
        <taxon>Pseudomonadati</taxon>
        <taxon>Pseudomonadota</taxon>
        <taxon>Gammaproteobacteria</taxon>
        <taxon>Alteromonadales</taxon>
        <taxon>Shewanellaceae</taxon>
        <taxon>Shewanella</taxon>
    </lineage>
</organism>
<dbReference type="EMBL" id="CP045857">
    <property type="protein sequence ID" value="QIJ03609.1"/>
    <property type="molecule type" value="Genomic_DNA"/>
</dbReference>
<evidence type="ECO:0000313" key="3">
    <source>
        <dbReference type="EMBL" id="QIJ03609.1"/>
    </source>
</evidence>
<feature type="transmembrane region" description="Helical" evidence="1">
    <location>
        <begin position="253"/>
        <end position="271"/>
    </location>
</feature>
<keyword evidence="1" id="KW-0812">Transmembrane</keyword>
<evidence type="ECO:0000256" key="1">
    <source>
        <dbReference type="SAM" id="Phobius"/>
    </source>
</evidence>
<sequence>MKLLSYTVFSLSLFLALFWGAPAAYAKEAVGGQASIGQKAQQPSDEQDSLGAELRAAQHRQLLKQLQQEWQSAGAQVSGERMTREQMIAKKQKLPESQAAPQRMVSTTAHSYYHEFSFYEATSYLYDDYDSDGFYRSFAVRFDADVYGNDPAESVPVYAELYLSRNGGDWEHYYSTEVFYIQGDSTQDDFEVLTTLESGYPSDHYDVLIDLYEPGYSDIVATISSYESNSLYALPLESREWDRDDSATVIVDAGGSLSVLALASLVLLGGLRYRRGKVAA</sequence>
<dbReference type="AlphaFoldDB" id="A0A6G7LPB2"/>
<keyword evidence="1" id="KW-0472">Membrane</keyword>
<dbReference type="NCBIfam" id="NF038116">
    <property type="entry name" value="Sden1266_dom"/>
    <property type="match status" value="1"/>
</dbReference>
<accession>A0A6G7LPB2</accession>
<keyword evidence="2" id="KW-0732">Signal</keyword>
<dbReference type="KEGG" id="schk:GII14_05055"/>
<feature type="signal peptide" evidence="2">
    <location>
        <begin position="1"/>
        <end position="26"/>
    </location>
</feature>
<name>A0A6G7LPB2_9GAMM</name>
<evidence type="ECO:0000256" key="2">
    <source>
        <dbReference type="SAM" id="SignalP"/>
    </source>
</evidence>
<reference evidence="3 4" key="1">
    <citation type="submission" date="2019-11" db="EMBL/GenBank/DDBJ databases">
        <title>Complete Genome Sequence of Shewanella chilikensis Strain DC57, Isolated from Corroded Seal Rings at a floating production facility in Australia.</title>
        <authorList>
            <person name="Salgar-Chaparro S.J."/>
            <person name="Castillo-Villamizar G.A."/>
            <person name="Poehlein A."/>
            <person name="Daniel R."/>
            <person name="Machuca L."/>
        </authorList>
    </citation>
    <scope>NUCLEOTIDE SEQUENCE [LARGE SCALE GENOMIC DNA]</scope>
    <source>
        <strain evidence="3 4">DC57</strain>
    </source>
</reference>
<protein>
    <recommendedName>
        <fullName evidence="5">GlyGly-CTERM sorting domain-containing protein</fullName>
    </recommendedName>
</protein>
<evidence type="ECO:0008006" key="5">
    <source>
        <dbReference type="Google" id="ProtNLM"/>
    </source>
</evidence>
<dbReference type="RefSeq" id="WP_165564571.1">
    <property type="nucleotide sequence ID" value="NZ_CP045857.1"/>
</dbReference>
<evidence type="ECO:0000313" key="4">
    <source>
        <dbReference type="Proteomes" id="UP000502117"/>
    </source>
</evidence>
<dbReference type="Proteomes" id="UP000502117">
    <property type="component" value="Chromosome"/>
</dbReference>
<feature type="chain" id="PRO_5026133478" description="GlyGly-CTERM sorting domain-containing protein" evidence="2">
    <location>
        <begin position="27"/>
        <end position="280"/>
    </location>
</feature>
<proteinExistence type="predicted"/>
<keyword evidence="1" id="KW-1133">Transmembrane helix</keyword>
<gene>
    <name evidence="3" type="ORF">GII14_05055</name>
</gene>